<feature type="domain" description="ABC3 transporter permease C-terminal" evidence="7">
    <location>
        <begin position="744"/>
        <end position="858"/>
    </location>
</feature>
<name>A0ABQ1UC36_9BACT</name>
<dbReference type="InterPro" id="IPR025857">
    <property type="entry name" value="MacB_PCD"/>
</dbReference>
<accession>A0ABQ1UC36</accession>
<feature type="transmembrane region" description="Helical" evidence="6">
    <location>
        <begin position="740"/>
        <end position="764"/>
    </location>
</feature>
<feature type="transmembrane region" description="Helical" evidence="6">
    <location>
        <begin position="447"/>
        <end position="469"/>
    </location>
</feature>
<feature type="domain" description="ABC3 transporter permease C-terminal" evidence="7">
    <location>
        <begin position="285"/>
        <end position="404"/>
    </location>
</feature>
<evidence type="ECO:0000256" key="4">
    <source>
        <dbReference type="ARBA" id="ARBA00022989"/>
    </source>
</evidence>
<comment type="caution">
    <text evidence="9">The sequence shown here is derived from an EMBL/GenBank/DDBJ whole genome shotgun (WGS) entry which is preliminary data.</text>
</comment>
<feature type="domain" description="MacB-like periplasmic core" evidence="8">
    <location>
        <begin position="43"/>
        <end position="225"/>
    </location>
</feature>
<proteinExistence type="predicted"/>
<evidence type="ECO:0000313" key="10">
    <source>
        <dbReference type="Proteomes" id="UP000632273"/>
    </source>
</evidence>
<gene>
    <name evidence="9" type="ORF">GCM10011383_28510</name>
</gene>
<sequence>MSGSLNGPINGPVNSNLPSARPGVGWLWRMAWRDSRRSRSRLLLFLSAIVLGIAALVGINGFGDNLARSIDEQARELVGADLVLSSTQPFPAALQPTLQKLGRTHSDEVAFASLVQFPKGQGVRLAQIRALTGGFPYYGDWVVEPTAAATTFRQASANQQRIALVDDALLVQFGAKPGDSIKVGNLIFQIAGRVRKTPGQSEFSASIAPTVFIPGALLAQTGLVQRGSRIQYRRYYQFPATVNVDQLIKPLEPRFDKVNIDSDTVASRKKQTGRSFADLTRFLNLVAFVALLLGCVGVASAVSLYVREKISAVAVLRCLGASGWQALLIYLLQIALMGLVGALVGAAIGTAVQLLLPKVFAGFLPVAVNVAISWMAVAQGVLTGVLVAVLFALLPLLEIRRVSPLRTLRASYEETTEKTDPLRLTVYALIAAFITGFAYLQTRDWKLALGFATGLLVAFGTLAGLGYLLRRVVRRYFPSSWSYIWRQGLANLYRPNNQTITLTVSIGLGVFLLATLYLLQGLLLGRVQVAGSGKQPNLVLFDIQPQQRAGVVQLVKNQKLPVLQEVPIVTMRLTAINGHTGSEFKKDSTRGIPKWVFSREYRVTYRDKLIASEKLETGQAPSLGPDGTPRISLEDGYFKRLKLKLGDTLTFNVQGLPLTTIVSGTRTVDWSRVQTNFLVVFPNGVLEAAPQFYVLMTRVPNNTTLGAVQRELVQRFPNVSAIDLGLILKTLDDILGKISFVIRFMALFSIATGLLVLISSVFVSRYQRIKESVLLRTLGASRRQILRITLVEYALLGLLAAIAGLVLSAFAGWALALWVFEVAFTPNLAPLLILAVVTTGLTMLIGLLNSRDVLTRPPLEVLRSEAG</sequence>
<dbReference type="Pfam" id="PF12704">
    <property type="entry name" value="MacB_PCD"/>
    <property type="match status" value="1"/>
</dbReference>
<organism evidence="9 10">
    <name type="scientific">Hymenobacter cavernae</name>
    <dbReference type="NCBI Taxonomy" id="2044852"/>
    <lineage>
        <taxon>Bacteria</taxon>
        <taxon>Pseudomonadati</taxon>
        <taxon>Bacteroidota</taxon>
        <taxon>Cytophagia</taxon>
        <taxon>Cytophagales</taxon>
        <taxon>Hymenobacteraceae</taxon>
        <taxon>Hymenobacter</taxon>
    </lineage>
</organism>
<feature type="transmembrane region" description="Helical" evidence="6">
    <location>
        <begin position="42"/>
        <end position="63"/>
    </location>
</feature>
<evidence type="ECO:0000313" key="9">
    <source>
        <dbReference type="EMBL" id="GGF15519.1"/>
    </source>
</evidence>
<dbReference type="EMBL" id="BMHT01000005">
    <property type="protein sequence ID" value="GGF15519.1"/>
    <property type="molecule type" value="Genomic_DNA"/>
</dbReference>
<dbReference type="Proteomes" id="UP000632273">
    <property type="component" value="Unassembled WGS sequence"/>
</dbReference>
<evidence type="ECO:0000256" key="3">
    <source>
        <dbReference type="ARBA" id="ARBA00022692"/>
    </source>
</evidence>
<keyword evidence="2" id="KW-1003">Cell membrane</keyword>
<keyword evidence="5 6" id="KW-0472">Membrane</keyword>
<keyword evidence="4 6" id="KW-1133">Transmembrane helix</keyword>
<evidence type="ECO:0000256" key="5">
    <source>
        <dbReference type="ARBA" id="ARBA00023136"/>
    </source>
</evidence>
<dbReference type="Pfam" id="PF02687">
    <property type="entry name" value="FtsX"/>
    <property type="match status" value="2"/>
</dbReference>
<dbReference type="InterPro" id="IPR003838">
    <property type="entry name" value="ABC3_permease_C"/>
</dbReference>
<evidence type="ECO:0000256" key="2">
    <source>
        <dbReference type="ARBA" id="ARBA00022475"/>
    </source>
</evidence>
<feature type="transmembrane region" description="Helical" evidence="6">
    <location>
        <begin position="424"/>
        <end position="441"/>
    </location>
</feature>
<evidence type="ECO:0000259" key="7">
    <source>
        <dbReference type="Pfam" id="PF02687"/>
    </source>
</evidence>
<evidence type="ECO:0000256" key="1">
    <source>
        <dbReference type="ARBA" id="ARBA00004651"/>
    </source>
</evidence>
<keyword evidence="10" id="KW-1185">Reference proteome</keyword>
<feature type="transmembrane region" description="Helical" evidence="6">
    <location>
        <begin position="282"/>
        <end position="306"/>
    </location>
</feature>
<keyword evidence="3 6" id="KW-0812">Transmembrane</keyword>
<evidence type="ECO:0000259" key="8">
    <source>
        <dbReference type="Pfam" id="PF12704"/>
    </source>
</evidence>
<protein>
    <submittedName>
        <fullName evidence="9">Permease</fullName>
    </submittedName>
</protein>
<reference evidence="10" key="1">
    <citation type="journal article" date="2019" name="Int. J. Syst. Evol. Microbiol.">
        <title>The Global Catalogue of Microorganisms (GCM) 10K type strain sequencing project: providing services to taxonomists for standard genome sequencing and annotation.</title>
        <authorList>
            <consortium name="The Broad Institute Genomics Platform"/>
            <consortium name="The Broad Institute Genome Sequencing Center for Infectious Disease"/>
            <person name="Wu L."/>
            <person name="Ma J."/>
        </authorList>
    </citation>
    <scope>NUCLEOTIDE SEQUENCE [LARGE SCALE GENOMIC DNA]</scope>
    <source>
        <strain evidence="10">CGMCC 1.15197</strain>
    </source>
</reference>
<feature type="transmembrane region" description="Helical" evidence="6">
    <location>
        <begin position="785"/>
        <end position="816"/>
    </location>
</feature>
<feature type="transmembrane region" description="Helical" evidence="6">
    <location>
        <begin position="327"/>
        <end position="352"/>
    </location>
</feature>
<feature type="transmembrane region" description="Helical" evidence="6">
    <location>
        <begin position="372"/>
        <end position="397"/>
    </location>
</feature>
<feature type="transmembrane region" description="Helical" evidence="6">
    <location>
        <begin position="828"/>
        <end position="848"/>
    </location>
</feature>
<comment type="subcellular location">
    <subcellularLocation>
        <location evidence="1">Cell membrane</location>
        <topology evidence="1">Multi-pass membrane protein</topology>
    </subcellularLocation>
</comment>
<dbReference type="PANTHER" id="PTHR30287">
    <property type="entry name" value="MEMBRANE COMPONENT OF PREDICTED ABC SUPERFAMILY METABOLITE UPTAKE TRANSPORTER"/>
    <property type="match status" value="1"/>
</dbReference>
<dbReference type="PANTHER" id="PTHR30287:SF1">
    <property type="entry name" value="INNER MEMBRANE PROTEIN"/>
    <property type="match status" value="1"/>
</dbReference>
<dbReference type="InterPro" id="IPR038766">
    <property type="entry name" value="Membrane_comp_ABC_pdt"/>
</dbReference>
<evidence type="ECO:0000256" key="6">
    <source>
        <dbReference type="SAM" id="Phobius"/>
    </source>
</evidence>
<feature type="transmembrane region" description="Helical" evidence="6">
    <location>
        <begin position="500"/>
        <end position="519"/>
    </location>
</feature>